<comment type="caution">
    <text evidence="1">The sequence shown here is derived from an EMBL/GenBank/DDBJ whole genome shotgun (WGS) entry which is preliminary data.</text>
</comment>
<dbReference type="EMBL" id="JAYKXP010000029">
    <property type="protein sequence ID" value="KAK7043089.1"/>
    <property type="molecule type" value="Genomic_DNA"/>
</dbReference>
<name>A0AAW0CVH8_9AGAR</name>
<dbReference type="Proteomes" id="UP001383192">
    <property type="component" value="Unassembled WGS sequence"/>
</dbReference>
<evidence type="ECO:0000313" key="2">
    <source>
        <dbReference type="Proteomes" id="UP001383192"/>
    </source>
</evidence>
<proteinExistence type="predicted"/>
<dbReference type="AlphaFoldDB" id="A0AAW0CVH8"/>
<organism evidence="1 2">
    <name type="scientific">Paramarasmius palmivorus</name>
    <dbReference type="NCBI Taxonomy" id="297713"/>
    <lineage>
        <taxon>Eukaryota</taxon>
        <taxon>Fungi</taxon>
        <taxon>Dikarya</taxon>
        <taxon>Basidiomycota</taxon>
        <taxon>Agaricomycotina</taxon>
        <taxon>Agaricomycetes</taxon>
        <taxon>Agaricomycetidae</taxon>
        <taxon>Agaricales</taxon>
        <taxon>Marasmiineae</taxon>
        <taxon>Marasmiaceae</taxon>
        <taxon>Paramarasmius</taxon>
    </lineage>
</organism>
<sequence>MLSLHRISTSSDRLSPVGSMKMIMKEDGWAVMAREHELGDGLFVFITVLASRDIVPLFQKRQVMLVPKKEVSQFALELIRFNAIAVGKDDRRKFEATFQEFGSGPWEYILMPGKYDRKTREPCQLPPLFYHHPDGTVSTMTFDTTDLLSLPEVSSKIHPAIIAMHAFLHPPNVFNMPPSIKDDAVIPLIRIAGAWPLWQHNRFISSTPTSSKRKRSESETSSLITCLCSTCRVVETLSSSSSSVTCDDRHRPFAVDDEEAEEAEGKRRLGIVTWAGKVVLPAGTDDLDNLVELDPLLQEYAQESALDPDLAKQVQEEEDQKRLLLAAPTLDDVWCRVSVKRSRRN</sequence>
<reference evidence="1 2" key="1">
    <citation type="submission" date="2024-01" db="EMBL/GenBank/DDBJ databases">
        <title>A draft genome for a cacao thread blight-causing isolate of Paramarasmius palmivorus.</title>
        <authorList>
            <person name="Baruah I.K."/>
            <person name="Bukari Y."/>
            <person name="Amoako-Attah I."/>
            <person name="Meinhardt L.W."/>
            <person name="Bailey B.A."/>
            <person name="Cohen S.P."/>
        </authorList>
    </citation>
    <scope>NUCLEOTIDE SEQUENCE [LARGE SCALE GENOMIC DNA]</scope>
    <source>
        <strain evidence="1 2">GH-12</strain>
    </source>
</reference>
<evidence type="ECO:0000313" key="1">
    <source>
        <dbReference type="EMBL" id="KAK7043089.1"/>
    </source>
</evidence>
<keyword evidence="2" id="KW-1185">Reference proteome</keyword>
<protein>
    <submittedName>
        <fullName evidence="1">Uncharacterized protein</fullName>
    </submittedName>
</protein>
<gene>
    <name evidence="1" type="ORF">VNI00_008443</name>
</gene>
<accession>A0AAW0CVH8</accession>